<evidence type="ECO:0000313" key="4">
    <source>
        <dbReference type="Proteomes" id="UP000182108"/>
    </source>
</evidence>
<gene>
    <name evidence="3" type="ORF">Ga0061068_1162</name>
</gene>
<protein>
    <submittedName>
        <fullName evidence="3">Aldo/keto reductase family</fullName>
    </submittedName>
</protein>
<name>A0A0K6IXY2_9PROT</name>
<evidence type="ECO:0000313" key="3">
    <source>
        <dbReference type="EMBL" id="CUB07976.1"/>
    </source>
</evidence>
<evidence type="ECO:0000259" key="2">
    <source>
        <dbReference type="Pfam" id="PF00248"/>
    </source>
</evidence>
<keyword evidence="4" id="KW-1185">Reference proteome</keyword>
<dbReference type="Gene3D" id="3.20.20.100">
    <property type="entry name" value="NADP-dependent oxidoreductase domain"/>
    <property type="match status" value="1"/>
</dbReference>
<dbReference type="PANTHER" id="PTHR43364:SF4">
    <property type="entry name" value="NAD(P)-LINKED OXIDOREDUCTASE SUPERFAMILY PROTEIN"/>
    <property type="match status" value="1"/>
</dbReference>
<dbReference type="Pfam" id="PF00248">
    <property type="entry name" value="Aldo_ket_red"/>
    <property type="match status" value="1"/>
</dbReference>
<keyword evidence="1" id="KW-0560">Oxidoreductase</keyword>
<feature type="domain" description="NADP-dependent oxidoreductase" evidence="2">
    <location>
        <begin position="4"/>
        <end position="56"/>
    </location>
</feature>
<proteinExistence type="predicted"/>
<dbReference type="RefSeq" id="WP_055424226.1">
    <property type="nucleotide sequence ID" value="NZ_CYHH01000016.1"/>
</dbReference>
<dbReference type="InterPro" id="IPR050523">
    <property type="entry name" value="AKR_Detox_Biosynth"/>
</dbReference>
<dbReference type="OrthoDB" id="9803483at2"/>
<reference evidence="4" key="1">
    <citation type="submission" date="2015-08" db="EMBL/GenBank/DDBJ databases">
        <authorList>
            <person name="Babu N.S."/>
            <person name="Beckwith C.J."/>
            <person name="Beseler K.G."/>
            <person name="Brison A."/>
            <person name="Carone J.V."/>
            <person name="Caskin T.P."/>
            <person name="Diamond M."/>
            <person name="Durham M.E."/>
            <person name="Foxe J.M."/>
            <person name="Go M."/>
            <person name="Henderson B.A."/>
            <person name="Jones I.B."/>
            <person name="McGettigan J.A."/>
            <person name="Micheletti S.J."/>
            <person name="Nasrallah M.E."/>
            <person name="Ortiz D."/>
            <person name="Piller C.R."/>
            <person name="Privatt S.R."/>
            <person name="Schneider S.L."/>
            <person name="Sharp S."/>
            <person name="Smith T.C."/>
            <person name="Stanton J.D."/>
            <person name="Ullery H.E."/>
            <person name="Wilson R.J."/>
            <person name="Serrano M.G."/>
            <person name="Buck G."/>
            <person name="Lee V."/>
            <person name="Wang Y."/>
            <person name="Carvalho R."/>
            <person name="Voegtly L."/>
            <person name="Shi R."/>
            <person name="Duckworth R."/>
            <person name="Johnson A."/>
            <person name="Loviza R."/>
            <person name="Walstead R."/>
            <person name="Shah Z."/>
            <person name="Kiflezghi M."/>
            <person name="Wade K."/>
            <person name="Ball S.L."/>
            <person name="Bradley K.W."/>
            <person name="Asai D.J."/>
            <person name="Bowman C.A."/>
            <person name="Russell D.A."/>
            <person name="Pope W.H."/>
            <person name="Jacobs-Sera D."/>
            <person name="Hendrix R.W."/>
            <person name="Hatfull G.F."/>
        </authorList>
    </citation>
    <scope>NUCLEOTIDE SEQUENCE [LARGE SCALE GENOMIC DNA]</scope>
    <source>
        <strain evidence="4">JCM 19170</strain>
    </source>
</reference>
<evidence type="ECO:0000256" key="1">
    <source>
        <dbReference type="ARBA" id="ARBA00023002"/>
    </source>
</evidence>
<dbReference type="Proteomes" id="UP000182108">
    <property type="component" value="Unassembled WGS sequence"/>
</dbReference>
<dbReference type="SUPFAM" id="SSF51430">
    <property type="entry name" value="NAD(P)-linked oxidoreductase"/>
    <property type="match status" value="1"/>
</dbReference>
<dbReference type="PANTHER" id="PTHR43364">
    <property type="entry name" value="NADH-SPECIFIC METHYLGLYOXAL REDUCTASE-RELATED"/>
    <property type="match status" value="1"/>
</dbReference>
<dbReference type="InterPro" id="IPR023210">
    <property type="entry name" value="NADP_OxRdtase_dom"/>
</dbReference>
<dbReference type="AlphaFoldDB" id="A0A0K6IXY2"/>
<organism evidence="3 4">
    <name type="scientific">Tepidiphilus thermophilus</name>
    <dbReference type="NCBI Taxonomy" id="876478"/>
    <lineage>
        <taxon>Bacteria</taxon>
        <taxon>Pseudomonadati</taxon>
        <taxon>Pseudomonadota</taxon>
        <taxon>Hydrogenophilia</taxon>
        <taxon>Hydrogenophilales</taxon>
        <taxon>Hydrogenophilaceae</taxon>
        <taxon>Tepidiphilus</taxon>
    </lineage>
</organism>
<dbReference type="EMBL" id="CYHH01000016">
    <property type="protein sequence ID" value="CUB07976.1"/>
    <property type="molecule type" value="Genomic_DNA"/>
</dbReference>
<sequence length="65" mass="7396">MALGVSPATLALGWVYHRRCVTSTIIGATRPEQLEENLRAWDWRPSPEVLARIDEIHLRYTNPAP</sequence>
<dbReference type="GO" id="GO:0016491">
    <property type="term" value="F:oxidoreductase activity"/>
    <property type="evidence" value="ECO:0007669"/>
    <property type="project" value="UniProtKB-KW"/>
</dbReference>
<accession>A0A0K6IXY2</accession>
<dbReference type="InterPro" id="IPR036812">
    <property type="entry name" value="NAD(P)_OxRdtase_dom_sf"/>
</dbReference>